<reference evidence="2 3" key="1">
    <citation type="journal article" date="2021" name="bioRxiv">
        <title>Chromosome-scale and haplotype-resolved genome assembly of a tetraploid potato cultivar.</title>
        <authorList>
            <person name="Sun H."/>
            <person name="Jiao W.-B."/>
            <person name="Krause K."/>
            <person name="Campoy J.A."/>
            <person name="Goel M."/>
            <person name="Folz-Donahue K."/>
            <person name="Kukat C."/>
            <person name="Huettel B."/>
            <person name="Schneeberger K."/>
        </authorList>
    </citation>
    <scope>NUCLEOTIDE SEQUENCE [LARGE SCALE GENOMIC DNA]</scope>
    <source>
        <strain evidence="2">SolTubOtavaFocal</strain>
        <tissue evidence="2">Leaves</tissue>
    </source>
</reference>
<evidence type="ECO:0000256" key="1">
    <source>
        <dbReference type="SAM" id="MobiDB-lite"/>
    </source>
</evidence>
<evidence type="ECO:0008006" key="4">
    <source>
        <dbReference type="Google" id="ProtNLM"/>
    </source>
</evidence>
<dbReference type="PANTHER" id="PTHR48302">
    <property type="entry name" value="ULP1 PROTEASE FAMILY, C-TERMINAL CATALYTIC DOMAIN CONTAINING PROTEIN"/>
    <property type="match status" value="1"/>
</dbReference>
<feature type="compositionally biased region" description="Basic and acidic residues" evidence="1">
    <location>
        <begin position="253"/>
        <end position="266"/>
    </location>
</feature>
<evidence type="ECO:0000313" key="3">
    <source>
        <dbReference type="Proteomes" id="UP000826656"/>
    </source>
</evidence>
<comment type="caution">
    <text evidence="2">The sequence shown here is derived from an EMBL/GenBank/DDBJ whole genome shotgun (WGS) entry which is preliminary data.</text>
</comment>
<dbReference type="EMBL" id="JAIVGD010000023">
    <property type="protein sequence ID" value="KAH0742984.1"/>
    <property type="molecule type" value="Genomic_DNA"/>
</dbReference>
<evidence type="ECO:0000313" key="2">
    <source>
        <dbReference type="EMBL" id="KAH0742984.1"/>
    </source>
</evidence>
<dbReference type="Proteomes" id="UP000826656">
    <property type="component" value="Unassembled WGS sequence"/>
</dbReference>
<protein>
    <recommendedName>
        <fullName evidence="4">Ulp1 protease family, C-terminal catalytic domain containing protein</fullName>
    </recommendedName>
</protein>
<keyword evidence="3" id="KW-1185">Reference proteome</keyword>
<accession>A0ABQ7U9R3</accession>
<name>A0ABQ7U9R3_SOLTU</name>
<feature type="region of interest" description="Disordered" evidence="1">
    <location>
        <begin position="242"/>
        <end position="266"/>
    </location>
</feature>
<dbReference type="PANTHER" id="PTHR48302:SF2">
    <property type="entry name" value="DUF1985 DOMAIN-CONTAINING PROTEIN"/>
    <property type="match status" value="1"/>
</dbReference>
<gene>
    <name evidence="2" type="ORF">KY290_030977</name>
</gene>
<proteinExistence type="predicted"/>
<sequence>MSKKTVVTPRKCPRLVEGTSTDEVHAPSFNILTQTTSPKIVETPTRGGSSLLKDQKEKKNEAKKREFAAVTGLKCGLLTDFSDPSIPNRLITKYFGEMNKVPKLAFLNRFKEANLFEPEDRFKIGVILTLKACSRRLENNPTSFKFSQFHLALQIWFYKCCHSFDNTVAIRVAYGTPRILNWKTSNESIFFDDLKNTIFRTYGNQVELKELKDNVDKHMTELKAYADNSTKLIIINEIRSSRGQSTQTAQQEDDAHQHVEESEKTPMDLPSVSLREYVDISNTDAEAHNSIDQTVGGVFNVDIPGSSTSKPPTLDDYPDLTMTQIIELDPILNANRTSDVQPRNRNPEKYDTSLYIRLSEGESSLRRVPIFFRIKHPFESHNGFEVEAELIDEFNK</sequence>
<organism evidence="2 3">
    <name type="scientific">Solanum tuberosum</name>
    <name type="common">Potato</name>
    <dbReference type="NCBI Taxonomy" id="4113"/>
    <lineage>
        <taxon>Eukaryota</taxon>
        <taxon>Viridiplantae</taxon>
        <taxon>Streptophyta</taxon>
        <taxon>Embryophyta</taxon>
        <taxon>Tracheophyta</taxon>
        <taxon>Spermatophyta</taxon>
        <taxon>Magnoliopsida</taxon>
        <taxon>eudicotyledons</taxon>
        <taxon>Gunneridae</taxon>
        <taxon>Pentapetalae</taxon>
        <taxon>asterids</taxon>
        <taxon>lamiids</taxon>
        <taxon>Solanales</taxon>
        <taxon>Solanaceae</taxon>
        <taxon>Solanoideae</taxon>
        <taxon>Solaneae</taxon>
        <taxon>Solanum</taxon>
    </lineage>
</organism>